<evidence type="ECO:0000256" key="3">
    <source>
        <dbReference type="ARBA" id="ARBA00022989"/>
    </source>
</evidence>
<comment type="caution">
    <text evidence="5">The sequence shown here is derived from an EMBL/GenBank/DDBJ whole genome shotgun (WGS) entry which is preliminary data.</text>
</comment>
<dbReference type="EMBL" id="BAABAH010000010">
    <property type="protein sequence ID" value="GAA3825272.1"/>
    <property type="molecule type" value="Genomic_DNA"/>
</dbReference>
<organism evidence="5 6">
    <name type="scientific">Nocardioides panacisoli</name>
    <dbReference type="NCBI Taxonomy" id="627624"/>
    <lineage>
        <taxon>Bacteria</taxon>
        <taxon>Bacillati</taxon>
        <taxon>Actinomycetota</taxon>
        <taxon>Actinomycetes</taxon>
        <taxon>Propionibacteriales</taxon>
        <taxon>Nocardioidaceae</taxon>
        <taxon>Nocardioides</taxon>
    </lineage>
</organism>
<dbReference type="RefSeq" id="WP_344776526.1">
    <property type="nucleotide sequence ID" value="NZ_BAABAH010000010.1"/>
</dbReference>
<dbReference type="Proteomes" id="UP001501821">
    <property type="component" value="Unassembled WGS sequence"/>
</dbReference>
<gene>
    <name evidence="5" type="ORF">GCM10022242_28340</name>
</gene>
<evidence type="ECO:0008006" key="7">
    <source>
        <dbReference type="Google" id="ProtNLM"/>
    </source>
</evidence>
<evidence type="ECO:0000313" key="5">
    <source>
        <dbReference type="EMBL" id="GAA3825272.1"/>
    </source>
</evidence>
<dbReference type="Pfam" id="PF07681">
    <property type="entry name" value="DoxX"/>
    <property type="match status" value="1"/>
</dbReference>
<sequence length="176" mass="18757">MAVTRLLARPLLASFFVINGVNSVRHAREIAPQAAPVTDAIAPLAHRAAPQAPLPQDPAAWVRTNGILQVLAGLALAIGKFPRMAAAVLLATLVPSTAARYRFWEAADTHERSELQNHFLKNAALAGGLMIAAGDTEGNPGLAWRARRAAKDARREAGHLARSAKREAKLVKAELT</sequence>
<keyword evidence="2" id="KW-0812">Transmembrane</keyword>
<name>A0ABP7IS32_9ACTN</name>
<proteinExistence type="predicted"/>
<evidence type="ECO:0000313" key="6">
    <source>
        <dbReference type="Proteomes" id="UP001501821"/>
    </source>
</evidence>
<dbReference type="InterPro" id="IPR032808">
    <property type="entry name" value="DoxX"/>
</dbReference>
<keyword evidence="3" id="KW-1133">Transmembrane helix</keyword>
<evidence type="ECO:0000256" key="2">
    <source>
        <dbReference type="ARBA" id="ARBA00022692"/>
    </source>
</evidence>
<evidence type="ECO:0000256" key="4">
    <source>
        <dbReference type="ARBA" id="ARBA00023136"/>
    </source>
</evidence>
<evidence type="ECO:0000256" key="1">
    <source>
        <dbReference type="ARBA" id="ARBA00004141"/>
    </source>
</evidence>
<reference evidence="6" key="1">
    <citation type="journal article" date="2019" name="Int. J. Syst. Evol. Microbiol.">
        <title>The Global Catalogue of Microorganisms (GCM) 10K type strain sequencing project: providing services to taxonomists for standard genome sequencing and annotation.</title>
        <authorList>
            <consortium name="The Broad Institute Genomics Platform"/>
            <consortium name="The Broad Institute Genome Sequencing Center for Infectious Disease"/>
            <person name="Wu L."/>
            <person name="Ma J."/>
        </authorList>
    </citation>
    <scope>NUCLEOTIDE SEQUENCE [LARGE SCALE GENOMIC DNA]</scope>
    <source>
        <strain evidence="6">JCM 16953</strain>
    </source>
</reference>
<protein>
    <recommendedName>
        <fullName evidence="7">DoxX family protein</fullName>
    </recommendedName>
</protein>
<keyword evidence="4" id="KW-0472">Membrane</keyword>
<accession>A0ABP7IS32</accession>
<keyword evidence="6" id="KW-1185">Reference proteome</keyword>
<comment type="subcellular location">
    <subcellularLocation>
        <location evidence="1">Membrane</location>
        <topology evidence="1">Multi-pass membrane protein</topology>
    </subcellularLocation>
</comment>